<sequence>MNARAKINANRCALGLQALPFLASCNQRSAACHWRGPGWGSQPTPRPAVVQPSFPAFMLAATPGRGADYCATISHSVARKWRGPFCAFGLALQQHEWALKIAEAGSFTPLKEPRQTIVWDHGFARLF</sequence>
<comment type="caution">
    <text evidence="1">The sequence shown here is derived from an EMBL/GenBank/DDBJ whole genome shotgun (WGS) entry which is preliminary data.</text>
</comment>
<accession>A0A1Y1VVY7</accession>
<dbReference type="EMBL" id="MCFD01000029">
    <property type="protein sequence ID" value="ORX65457.1"/>
    <property type="molecule type" value="Genomic_DNA"/>
</dbReference>
<evidence type="ECO:0000313" key="1">
    <source>
        <dbReference type="EMBL" id="ORX65457.1"/>
    </source>
</evidence>
<evidence type="ECO:0000313" key="2">
    <source>
        <dbReference type="Proteomes" id="UP000193922"/>
    </source>
</evidence>
<protein>
    <submittedName>
        <fullName evidence="1">Uncharacterized protein</fullName>
    </submittedName>
</protein>
<organism evidence="1 2">
    <name type="scientific">Linderina pennispora</name>
    <dbReference type="NCBI Taxonomy" id="61395"/>
    <lineage>
        <taxon>Eukaryota</taxon>
        <taxon>Fungi</taxon>
        <taxon>Fungi incertae sedis</taxon>
        <taxon>Zoopagomycota</taxon>
        <taxon>Kickxellomycotina</taxon>
        <taxon>Kickxellomycetes</taxon>
        <taxon>Kickxellales</taxon>
        <taxon>Kickxellaceae</taxon>
        <taxon>Linderina</taxon>
    </lineage>
</organism>
<dbReference type="AlphaFoldDB" id="A0A1Y1VVY7"/>
<name>A0A1Y1VVY7_9FUNG</name>
<proteinExistence type="predicted"/>
<dbReference type="GeneID" id="63799636"/>
<dbReference type="Proteomes" id="UP000193922">
    <property type="component" value="Unassembled WGS sequence"/>
</dbReference>
<dbReference type="RefSeq" id="XP_040739650.1">
    <property type="nucleotide sequence ID" value="XM_040882988.1"/>
</dbReference>
<reference evidence="1 2" key="1">
    <citation type="submission" date="2016-07" db="EMBL/GenBank/DDBJ databases">
        <title>Pervasive Adenine N6-methylation of Active Genes in Fungi.</title>
        <authorList>
            <consortium name="DOE Joint Genome Institute"/>
            <person name="Mondo S.J."/>
            <person name="Dannebaum R.O."/>
            <person name="Kuo R.C."/>
            <person name="Labutti K."/>
            <person name="Haridas S."/>
            <person name="Kuo A."/>
            <person name="Salamov A."/>
            <person name="Ahrendt S.R."/>
            <person name="Lipzen A."/>
            <person name="Sullivan W."/>
            <person name="Andreopoulos W.B."/>
            <person name="Clum A."/>
            <person name="Lindquist E."/>
            <person name="Daum C."/>
            <person name="Ramamoorthy G.K."/>
            <person name="Gryganskyi A."/>
            <person name="Culley D."/>
            <person name="Magnuson J.K."/>
            <person name="James T.Y."/>
            <person name="O'Malley M.A."/>
            <person name="Stajich J.E."/>
            <person name="Spatafora J.W."/>
            <person name="Visel A."/>
            <person name="Grigoriev I.V."/>
        </authorList>
    </citation>
    <scope>NUCLEOTIDE SEQUENCE [LARGE SCALE GENOMIC DNA]</scope>
    <source>
        <strain evidence="1 2">ATCC 12442</strain>
    </source>
</reference>
<gene>
    <name evidence="1" type="ORF">DL89DRAFT_101142</name>
</gene>
<dbReference type="PROSITE" id="PS51257">
    <property type="entry name" value="PROKAR_LIPOPROTEIN"/>
    <property type="match status" value="1"/>
</dbReference>
<keyword evidence="2" id="KW-1185">Reference proteome</keyword>